<dbReference type="InterPro" id="IPR008969">
    <property type="entry name" value="CarboxyPept-like_regulatory"/>
</dbReference>
<dbReference type="NCBIfam" id="TIGR04057">
    <property type="entry name" value="SusC_RagA_signa"/>
    <property type="match status" value="1"/>
</dbReference>
<dbReference type="Pfam" id="PF07715">
    <property type="entry name" value="Plug"/>
    <property type="match status" value="1"/>
</dbReference>
<evidence type="ECO:0000256" key="12">
    <source>
        <dbReference type="SAM" id="SignalP"/>
    </source>
</evidence>
<reference evidence="14 15" key="1">
    <citation type="submission" date="2016-11" db="EMBL/GenBank/DDBJ databases">
        <title>Whole genomes of Flavobacteriaceae.</title>
        <authorList>
            <person name="Stine C."/>
            <person name="Li C."/>
            <person name="Tadesse D."/>
        </authorList>
    </citation>
    <scope>NUCLEOTIDE SEQUENCE [LARGE SCALE GENOMIC DNA]</scope>
    <source>
        <strain evidence="14 15">DSM 15937</strain>
    </source>
</reference>
<dbReference type="InterPro" id="IPR023997">
    <property type="entry name" value="TonB-dep_OMP_SusC/RagA_CS"/>
</dbReference>
<dbReference type="Gene3D" id="2.40.170.20">
    <property type="entry name" value="TonB-dependent receptor, beta-barrel domain"/>
    <property type="match status" value="1"/>
</dbReference>
<comment type="similarity">
    <text evidence="11">Belongs to the TonB-dependent receptor family.</text>
</comment>
<dbReference type="NCBIfam" id="TIGR04056">
    <property type="entry name" value="OMP_RagA_SusC"/>
    <property type="match status" value="1"/>
</dbReference>
<dbReference type="Pfam" id="PF13715">
    <property type="entry name" value="CarbopepD_reg_2"/>
    <property type="match status" value="1"/>
</dbReference>
<dbReference type="InterPro" id="IPR023996">
    <property type="entry name" value="TonB-dep_OMP_SusC/RagA"/>
</dbReference>
<keyword evidence="5 11" id="KW-0812">Transmembrane</keyword>
<dbReference type="SUPFAM" id="SSF56935">
    <property type="entry name" value="Porins"/>
    <property type="match status" value="1"/>
</dbReference>
<comment type="subcellular location">
    <subcellularLocation>
        <location evidence="1 11">Cell outer membrane</location>
        <topology evidence="1 11">Multi-pass membrane protein</topology>
    </subcellularLocation>
</comment>
<keyword evidence="15" id="KW-1185">Reference proteome</keyword>
<proteinExistence type="inferred from homology"/>
<dbReference type="SUPFAM" id="SSF49464">
    <property type="entry name" value="Carboxypeptidase regulatory domain-like"/>
    <property type="match status" value="1"/>
</dbReference>
<keyword evidence="6" id="KW-0408">Iron</keyword>
<evidence type="ECO:0000256" key="9">
    <source>
        <dbReference type="ARBA" id="ARBA00023136"/>
    </source>
</evidence>
<evidence type="ECO:0000256" key="5">
    <source>
        <dbReference type="ARBA" id="ARBA00022692"/>
    </source>
</evidence>
<gene>
    <name evidence="14" type="ORF">B0A65_03740</name>
</gene>
<dbReference type="Proteomes" id="UP000198382">
    <property type="component" value="Unassembled WGS sequence"/>
</dbReference>
<feature type="chain" id="PRO_5045697406" evidence="12">
    <location>
        <begin position="23"/>
        <end position="1082"/>
    </location>
</feature>
<feature type="signal peptide" evidence="12">
    <location>
        <begin position="1"/>
        <end position="22"/>
    </location>
</feature>
<keyword evidence="2 11" id="KW-0813">Transport</keyword>
<name>A0ABX4BV56_FLAFR</name>
<evidence type="ECO:0000313" key="14">
    <source>
        <dbReference type="EMBL" id="OXA81378.1"/>
    </source>
</evidence>
<evidence type="ECO:0000256" key="11">
    <source>
        <dbReference type="PROSITE-ProRule" id="PRU01360"/>
    </source>
</evidence>
<accession>A0ABX4BV56</accession>
<comment type="caution">
    <text evidence="14">The sequence shown here is derived from an EMBL/GenBank/DDBJ whole genome shotgun (WGS) entry which is preliminary data.</text>
</comment>
<dbReference type="PANTHER" id="PTHR32552:SF81">
    <property type="entry name" value="TONB-DEPENDENT OUTER MEMBRANE RECEPTOR"/>
    <property type="match status" value="1"/>
</dbReference>
<keyword evidence="7" id="KW-0406">Ion transport</keyword>
<keyword evidence="10 11" id="KW-0998">Cell outer membrane</keyword>
<evidence type="ECO:0000256" key="8">
    <source>
        <dbReference type="ARBA" id="ARBA00023077"/>
    </source>
</evidence>
<evidence type="ECO:0000256" key="6">
    <source>
        <dbReference type="ARBA" id="ARBA00023004"/>
    </source>
</evidence>
<dbReference type="PANTHER" id="PTHR32552">
    <property type="entry name" value="FERRICHROME IRON RECEPTOR-RELATED"/>
    <property type="match status" value="1"/>
</dbReference>
<dbReference type="Gene3D" id="2.170.130.10">
    <property type="entry name" value="TonB-dependent receptor, plug domain"/>
    <property type="match status" value="1"/>
</dbReference>
<keyword evidence="8" id="KW-0798">TonB box</keyword>
<evidence type="ECO:0000256" key="4">
    <source>
        <dbReference type="ARBA" id="ARBA00022496"/>
    </source>
</evidence>
<protein>
    <submittedName>
        <fullName evidence="14">SusC/RagA family TonB-linked outer membrane protein</fullName>
    </submittedName>
</protein>
<keyword evidence="12" id="KW-0732">Signal</keyword>
<sequence>MKLKFNGFLVLLLVLVAQLTFAQERAVSGIVTDNAGMPLPGVSVLVKGTKSGTQTDFDGKFSIKASTSQVLVFSYIGMKSQEIAASSSTIDVKLAGDAQQLESVVVTTALGIKREKKSLGYSAQQVTAEQVSTVPTGNFVNNLSGKVAGLTVTQGTNFGGSTNVVLRGYKSLLGDNQALFVVDGVPILNSNVNSLDQKSGRGGYDYGNAASDINPNNIADINVLKGAAATALYGSRAQNGAIIITTKKGKARNDMSVEISSSYTMSNIDKTTFPKYQTQYGEGYVGEGSWGDYNGELAASTGDDASYGPKYTGEAVWQYDAFIPGSPNFGKKTPWVAAKNGPVEFFKTGVSTVNNIAISGGSDKATYRLTYANTNSTDVLPNSLLSKNNFNATATYKFNDKLSSTVNATYVSQNTRNRNSTGYGGNQIAGFRQWWPTNVDIKEQEKLYFMSRQNYTWNINGPDDLTPAFWDNAYFQRYENYNNDSRKRFAANASISYDVSKSINLMARMGTDGFNMTTESRIAVGSYPNAIGSNPNLANQPPQPSGYALDLYDYSEQNYDFLATFKKDLAEDLNLNFILGTNLNVQNNFSEQQTTSGGLYIPGLYTISNSVSAPTLPRTVNTRKEVLGLFGQATLGYKGTYYLEGSVRRDESSALPEDNNAYWYSAISGSVVFSNWLKEVEFISFGKLRAAYAQVGSDTQANQLLNTYNAQTPFGTPSYSYNTTAKNYNLKPQQLDNVELGVNMQFLNNRVGFDVAWFQNKAYDQILPLPVSTATGSSFNNINAGTLTTKGFEVTFNATPVKTENFSWDIAVNWANPNTKVTELAPGIENININSLQGGISINAPLNQDYGTIWGTTYVTDGSGNRIIGSKGEYVVSTTTDNKLGTYQADWTGGINNKVTYKNISLSFLIDIKKGGSVFSLDQYYGYGTGIYANSVGNNDLGNPIRNTIANGGGELLQGVMANPAYTPGGTQPQYITNTTRLRRDQSSQVLVTDPPAAAYVYDAGFVKLREVALTYNLPSSLLGKSIKSGSFSVIGNNVWIIDKSVPYSDPEAGLSSGNTQGYQSGPMPTTRNISFNVKLNF</sequence>
<keyword evidence="4" id="KW-0410">Iron transport</keyword>
<dbReference type="InterPro" id="IPR012910">
    <property type="entry name" value="Plug_dom"/>
</dbReference>
<evidence type="ECO:0000256" key="2">
    <source>
        <dbReference type="ARBA" id="ARBA00022448"/>
    </source>
</evidence>
<dbReference type="PROSITE" id="PS52016">
    <property type="entry name" value="TONB_DEPENDENT_REC_3"/>
    <property type="match status" value="1"/>
</dbReference>
<dbReference type="InterPro" id="IPR036942">
    <property type="entry name" value="Beta-barrel_TonB_sf"/>
</dbReference>
<keyword evidence="9 11" id="KW-0472">Membrane</keyword>
<dbReference type="InterPro" id="IPR037066">
    <property type="entry name" value="Plug_dom_sf"/>
</dbReference>
<feature type="domain" description="TonB-dependent receptor plug" evidence="13">
    <location>
        <begin position="116"/>
        <end position="241"/>
    </location>
</feature>
<evidence type="ECO:0000313" key="15">
    <source>
        <dbReference type="Proteomes" id="UP000198382"/>
    </source>
</evidence>
<dbReference type="EMBL" id="MUGV01000007">
    <property type="protein sequence ID" value="OXA81378.1"/>
    <property type="molecule type" value="Genomic_DNA"/>
</dbReference>
<evidence type="ECO:0000256" key="1">
    <source>
        <dbReference type="ARBA" id="ARBA00004571"/>
    </source>
</evidence>
<evidence type="ECO:0000256" key="3">
    <source>
        <dbReference type="ARBA" id="ARBA00022452"/>
    </source>
</evidence>
<evidence type="ECO:0000256" key="7">
    <source>
        <dbReference type="ARBA" id="ARBA00023065"/>
    </source>
</evidence>
<organism evidence="14 15">
    <name type="scientific">Flavobacterium frigidimaris</name>
    <dbReference type="NCBI Taxonomy" id="262320"/>
    <lineage>
        <taxon>Bacteria</taxon>
        <taxon>Pseudomonadati</taxon>
        <taxon>Bacteroidota</taxon>
        <taxon>Flavobacteriia</taxon>
        <taxon>Flavobacteriales</taxon>
        <taxon>Flavobacteriaceae</taxon>
        <taxon>Flavobacterium</taxon>
    </lineage>
</organism>
<dbReference type="Gene3D" id="2.60.40.1120">
    <property type="entry name" value="Carboxypeptidase-like, regulatory domain"/>
    <property type="match status" value="1"/>
</dbReference>
<dbReference type="InterPro" id="IPR039426">
    <property type="entry name" value="TonB-dep_rcpt-like"/>
</dbReference>
<dbReference type="RefSeq" id="WP_074659366.1">
    <property type="nucleotide sequence ID" value="NZ_MUGV01000007.1"/>
</dbReference>
<keyword evidence="3 11" id="KW-1134">Transmembrane beta strand</keyword>
<evidence type="ECO:0000256" key="10">
    <source>
        <dbReference type="ARBA" id="ARBA00023237"/>
    </source>
</evidence>
<evidence type="ECO:0000259" key="13">
    <source>
        <dbReference type="Pfam" id="PF07715"/>
    </source>
</evidence>